<evidence type="ECO:0000259" key="1">
    <source>
        <dbReference type="Pfam" id="PF09458"/>
    </source>
</evidence>
<dbReference type="HOGENOM" id="CLU_1143505_0_0_1"/>
<dbReference type="GO" id="GO:0098636">
    <property type="term" value="C:protein complex involved in cell adhesion"/>
    <property type="evidence" value="ECO:0007669"/>
    <property type="project" value="TreeGrafter"/>
</dbReference>
<name>K1PU56_MAGGI</name>
<dbReference type="InterPro" id="IPR019019">
    <property type="entry name" value="H-type_lectin_domain"/>
</dbReference>
<dbReference type="AlphaFoldDB" id="K1PU56"/>
<reference evidence="2" key="1">
    <citation type="journal article" date="2012" name="Nature">
        <title>The oyster genome reveals stress adaptation and complexity of shell formation.</title>
        <authorList>
            <person name="Zhang G."/>
            <person name="Fang X."/>
            <person name="Guo X."/>
            <person name="Li L."/>
            <person name="Luo R."/>
            <person name="Xu F."/>
            <person name="Yang P."/>
            <person name="Zhang L."/>
            <person name="Wang X."/>
            <person name="Qi H."/>
            <person name="Xiong Z."/>
            <person name="Que H."/>
            <person name="Xie Y."/>
            <person name="Holland P.W."/>
            <person name="Paps J."/>
            <person name="Zhu Y."/>
            <person name="Wu F."/>
            <person name="Chen Y."/>
            <person name="Wang J."/>
            <person name="Peng C."/>
            <person name="Meng J."/>
            <person name="Yang L."/>
            <person name="Liu J."/>
            <person name="Wen B."/>
            <person name="Zhang N."/>
            <person name="Huang Z."/>
            <person name="Zhu Q."/>
            <person name="Feng Y."/>
            <person name="Mount A."/>
            <person name="Hedgecock D."/>
            <person name="Xu Z."/>
            <person name="Liu Y."/>
            <person name="Domazet-Loso T."/>
            <person name="Du Y."/>
            <person name="Sun X."/>
            <person name="Zhang S."/>
            <person name="Liu B."/>
            <person name="Cheng P."/>
            <person name="Jiang X."/>
            <person name="Li J."/>
            <person name="Fan D."/>
            <person name="Wang W."/>
            <person name="Fu W."/>
            <person name="Wang T."/>
            <person name="Wang B."/>
            <person name="Zhang J."/>
            <person name="Peng Z."/>
            <person name="Li Y."/>
            <person name="Li N."/>
            <person name="Wang J."/>
            <person name="Chen M."/>
            <person name="He Y."/>
            <person name="Tan F."/>
            <person name="Song X."/>
            <person name="Zheng Q."/>
            <person name="Huang R."/>
            <person name="Yang H."/>
            <person name="Du X."/>
            <person name="Chen L."/>
            <person name="Yang M."/>
            <person name="Gaffney P.M."/>
            <person name="Wang S."/>
            <person name="Luo L."/>
            <person name="She Z."/>
            <person name="Ming Y."/>
            <person name="Huang W."/>
            <person name="Zhang S."/>
            <person name="Huang B."/>
            <person name="Zhang Y."/>
            <person name="Qu T."/>
            <person name="Ni P."/>
            <person name="Miao G."/>
            <person name="Wang J."/>
            <person name="Wang Q."/>
            <person name="Steinberg C.E."/>
            <person name="Wang H."/>
            <person name="Li N."/>
            <person name="Qian L."/>
            <person name="Zhang G."/>
            <person name="Li Y."/>
            <person name="Yang H."/>
            <person name="Liu X."/>
            <person name="Wang J."/>
            <person name="Yin Y."/>
            <person name="Wang J."/>
        </authorList>
    </citation>
    <scope>NUCLEOTIDE SEQUENCE [LARGE SCALE GENOMIC DNA]</scope>
    <source>
        <strain evidence="2">05x7-T-G4-1.051#20</strain>
    </source>
</reference>
<accession>K1PU56</accession>
<dbReference type="GO" id="GO:0009986">
    <property type="term" value="C:cell surface"/>
    <property type="evidence" value="ECO:0007669"/>
    <property type="project" value="TreeGrafter"/>
</dbReference>
<gene>
    <name evidence="2" type="ORF">CGI_10023958</name>
</gene>
<feature type="domain" description="H-type lectin" evidence="1">
    <location>
        <begin position="31"/>
        <end position="95"/>
    </location>
</feature>
<dbReference type="GO" id="GO:0070492">
    <property type="term" value="F:oligosaccharide binding"/>
    <property type="evidence" value="ECO:0007669"/>
    <property type="project" value="TreeGrafter"/>
</dbReference>
<protein>
    <recommendedName>
        <fullName evidence="1">H-type lectin domain-containing protein</fullName>
    </recommendedName>
</protein>
<dbReference type="PANTHER" id="PTHR46938">
    <property type="entry name" value="DISCOIDIN-1 SUBUNIT A-RELATED-RELATED"/>
    <property type="match status" value="1"/>
</dbReference>
<dbReference type="InterPro" id="IPR052487">
    <property type="entry name" value="Galactose-binding_lectin"/>
</dbReference>
<dbReference type="Gene3D" id="2.60.40.2080">
    <property type="match status" value="2"/>
</dbReference>
<dbReference type="InParanoid" id="K1PU56"/>
<dbReference type="GO" id="GO:0098609">
    <property type="term" value="P:cell-cell adhesion"/>
    <property type="evidence" value="ECO:0007669"/>
    <property type="project" value="TreeGrafter"/>
</dbReference>
<evidence type="ECO:0000313" key="2">
    <source>
        <dbReference type="EMBL" id="EKC27832.1"/>
    </source>
</evidence>
<dbReference type="GO" id="GO:0030247">
    <property type="term" value="F:polysaccharide binding"/>
    <property type="evidence" value="ECO:0007669"/>
    <property type="project" value="TreeGrafter"/>
</dbReference>
<dbReference type="InterPro" id="IPR037221">
    <property type="entry name" value="H-type_lectin_dom_sf"/>
</dbReference>
<dbReference type="SUPFAM" id="SSF141086">
    <property type="entry name" value="Agglutinin HPA-like"/>
    <property type="match status" value="2"/>
</dbReference>
<dbReference type="GO" id="GO:0046871">
    <property type="term" value="F:N-acetylgalactosamine binding"/>
    <property type="evidence" value="ECO:0007669"/>
    <property type="project" value="TreeGrafter"/>
</dbReference>
<sequence length="243" mass="28311">MKLLQLFLTMLGQFGELLYKGYPFTPFPLKRTIVFETPFEEKPAFMYAIKMLDLNYAENTRAAVELKNLTNQEFTLEMKTVHDTQMYGMGVTWMACPSNADTRKNRFKTNKPRHSTVESSGDYTEKWRKHGFTQAYFILSWFSPYFIFLDPQQQDVSSESGDEDEQGFPVSPFPIIRTIQFKTPFVAKPSVMYGITMLDINYAENNRAKIQLMGVEKSNFTVWMGTMYDTKMYGLGMRWMACD</sequence>
<proteinExistence type="predicted"/>
<dbReference type="GO" id="GO:0045335">
    <property type="term" value="C:phagocytic vesicle"/>
    <property type="evidence" value="ECO:0007669"/>
    <property type="project" value="TreeGrafter"/>
</dbReference>
<organism evidence="2">
    <name type="scientific">Magallana gigas</name>
    <name type="common">Pacific oyster</name>
    <name type="synonym">Crassostrea gigas</name>
    <dbReference type="NCBI Taxonomy" id="29159"/>
    <lineage>
        <taxon>Eukaryota</taxon>
        <taxon>Metazoa</taxon>
        <taxon>Spiralia</taxon>
        <taxon>Lophotrochozoa</taxon>
        <taxon>Mollusca</taxon>
        <taxon>Bivalvia</taxon>
        <taxon>Autobranchia</taxon>
        <taxon>Pteriomorphia</taxon>
        <taxon>Ostreida</taxon>
        <taxon>Ostreoidea</taxon>
        <taxon>Ostreidae</taxon>
        <taxon>Magallana</taxon>
    </lineage>
</organism>
<feature type="domain" description="H-type lectin" evidence="1">
    <location>
        <begin position="177"/>
        <end position="241"/>
    </location>
</feature>
<dbReference type="Pfam" id="PF09458">
    <property type="entry name" value="H_lectin"/>
    <property type="match status" value="2"/>
</dbReference>
<dbReference type="EMBL" id="JH817628">
    <property type="protein sequence ID" value="EKC27832.1"/>
    <property type="molecule type" value="Genomic_DNA"/>
</dbReference>